<dbReference type="PANTHER" id="PTHR31319:SF39">
    <property type="entry name" value="ZINC FINGER PROTEIN CONSTANS-LIKE 1"/>
    <property type="match status" value="1"/>
</dbReference>
<dbReference type="InterPro" id="IPR010402">
    <property type="entry name" value="CCT_domain"/>
</dbReference>
<protein>
    <submittedName>
        <fullName evidence="5">Zinc finger protein CONSTANS-LIKE 2</fullName>
    </submittedName>
</protein>
<evidence type="ECO:0000313" key="5">
    <source>
        <dbReference type="EMBL" id="RDX98613.1"/>
    </source>
</evidence>
<dbReference type="GO" id="GO:0009909">
    <property type="term" value="P:regulation of flower development"/>
    <property type="evidence" value="ECO:0007669"/>
    <property type="project" value="InterPro"/>
</dbReference>
<dbReference type="PANTHER" id="PTHR31319">
    <property type="entry name" value="ZINC FINGER PROTEIN CONSTANS-LIKE 4"/>
    <property type="match status" value="1"/>
</dbReference>
<dbReference type="EMBL" id="QJKJ01003411">
    <property type="protein sequence ID" value="RDX98613.1"/>
    <property type="molecule type" value="Genomic_DNA"/>
</dbReference>
<comment type="subcellular location">
    <subcellularLocation>
        <location evidence="1 3">Nucleus</location>
    </subcellularLocation>
</comment>
<comment type="caution">
    <text evidence="5">The sequence shown here is derived from an EMBL/GenBank/DDBJ whole genome shotgun (WGS) entry which is preliminary data.</text>
</comment>
<dbReference type="PROSITE" id="PS51017">
    <property type="entry name" value="CCT"/>
    <property type="match status" value="1"/>
</dbReference>
<dbReference type="Proteomes" id="UP000257109">
    <property type="component" value="Unassembled WGS sequence"/>
</dbReference>
<dbReference type="AlphaFoldDB" id="A0A371H7F6"/>
<dbReference type="OrthoDB" id="153872at2759"/>
<feature type="non-terminal residue" evidence="5">
    <location>
        <position position="1"/>
    </location>
</feature>
<keyword evidence="6" id="KW-1185">Reference proteome</keyword>
<sequence length="263" mass="29750">MLKEGTNTVGDGASTSSRVYDTCQSTVCMVYYHVNSTYLCSSCDASSHASNHVASRKSMCGSAKRVNTPPLFALLVTLTFPLQTPRKLPPPRANSSHFYIEQEHGFLNEVEEEEKEVVDEFEDEVEVASWLLSHPLKNNDEEEEEISISSMDIGIVPKSTISDISMFHSKSPLIGTSDLFPPLPMPSHLTPLDRETRVLRYMEKKKTRKFEKKIRYASRKAYTKTRSRIKGRFAKRIDVEAKVDQMLSIILFIEVGSSIFPSF</sequence>
<reference evidence="5" key="1">
    <citation type="submission" date="2018-05" db="EMBL/GenBank/DDBJ databases">
        <title>Draft genome of Mucuna pruriens seed.</title>
        <authorList>
            <person name="Nnadi N.E."/>
            <person name="Vos R."/>
            <person name="Hasami M.H."/>
            <person name="Devisetty U.K."/>
            <person name="Aguiy J.C."/>
        </authorList>
    </citation>
    <scope>NUCLEOTIDE SEQUENCE [LARGE SCALE GENOMIC DNA]</scope>
    <source>
        <strain evidence="5">JCA_2017</strain>
    </source>
</reference>
<feature type="domain" description="CCT" evidence="4">
    <location>
        <begin position="194"/>
        <end position="236"/>
    </location>
</feature>
<dbReference type="Pfam" id="PF06203">
    <property type="entry name" value="CCT"/>
    <property type="match status" value="1"/>
</dbReference>
<evidence type="ECO:0000256" key="3">
    <source>
        <dbReference type="PROSITE-ProRule" id="PRU00357"/>
    </source>
</evidence>
<evidence type="ECO:0000259" key="4">
    <source>
        <dbReference type="PROSITE" id="PS51017"/>
    </source>
</evidence>
<dbReference type="GO" id="GO:0003700">
    <property type="term" value="F:DNA-binding transcription factor activity"/>
    <property type="evidence" value="ECO:0007669"/>
    <property type="project" value="TreeGrafter"/>
</dbReference>
<dbReference type="GO" id="GO:2000028">
    <property type="term" value="P:regulation of photoperiodism, flowering"/>
    <property type="evidence" value="ECO:0007669"/>
    <property type="project" value="TreeGrafter"/>
</dbReference>
<dbReference type="InterPro" id="IPR045281">
    <property type="entry name" value="CONSTANS-like"/>
</dbReference>
<accession>A0A371H7F6</accession>
<name>A0A371H7F6_MUCPR</name>
<evidence type="ECO:0000313" key="6">
    <source>
        <dbReference type="Proteomes" id="UP000257109"/>
    </source>
</evidence>
<dbReference type="GO" id="GO:0005634">
    <property type="term" value="C:nucleus"/>
    <property type="evidence" value="ECO:0007669"/>
    <property type="project" value="UniProtKB-SubCell"/>
</dbReference>
<evidence type="ECO:0000256" key="2">
    <source>
        <dbReference type="ARBA" id="ARBA00023242"/>
    </source>
</evidence>
<organism evidence="5 6">
    <name type="scientific">Mucuna pruriens</name>
    <name type="common">Velvet bean</name>
    <name type="synonym">Dolichos pruriens</name>
    <dbReference type="NCBI Taxonomy" id="157652"/>
    <lineage>
        <taxon>Eukaryota</taxon>
        <taxon>Viridiplantae</taxon>
        <taxon>Streptophyta</taxon>
        <taxon>Embryophyta</taxon>
        <taxon>Tracheophyta</taxon>
        <taxon>Spermatophyta</taxon>
        <taxon>Magnoliopsida</taxon>
        <taxon>eudicotyledons</taxon>
        <taxon>Gunneridae</taxon>
        <taxon>Pentapetalae</taxon>
        <taxon>rosids</taxon>
        <taxon>fabids</taxon>
        <taxon>Fabales</taxon>
        <taxon>Fabaceae</taxon>
        <taxon>Papilionoideae</taxon>
        <taxon>50 kb inversion clade</taxon>
        <taxon>NPAAA clade</taxon>
        <taxon>indigoferoid/millettioid clade</taxon>
        <taxon>Phaseoleae</taxon>
        <taxon>Mucuna</taxon>
    </lineage>
</organism>
<proteinExistence type="predicted"/>
<evidence type="ECO:0000256" key="1">
    <source>
        <dbReference type="ARBA" id="ARBA00004123"/>
    </source>
</evidence>
<dbReference type="STRING" id="157652.A0A371H7F6"/>
<gene>
    <name evidence="5" type="primary">COL2</name>
    <name evidence="5" type="ORF">CR513_18443</name>
</gene>
<keyword evidence="2 3" id="KW-0539">Nucleus</keyword>